<dbReference type="PANTHER" id="PTHR43617:SF22">
    <property type="entry name" value="L-AMINO ACID N-ACETYLTRANSFERASE AAAT"/>
    <property type="match status" value="1"/>
</dbReference>
<evidence type="ECO:0000259" key="1">
    <source>
        <dbReference type="PROSITE" id="PS51186"/>
    </source>
</evidence>
<keyword evidence="2" id="KW-0808">Transferase</keyword>
<dbReference type="Proteomes" id="UP000321816">
    <property type="component" value="Chromosome"/>
</dbReference>
<dbReference type="AlphaFoldDB" id="A0A5C7FHM5"/>
<dbReference type="EC" id="2.-.-.-" evidence="2"/>
<dbReference type="PANTHER" id="PTHR43617">
    <property type="entry name" value="L-AMINO ACID N-ACETYLTRANSFERASE"/>
    <property type="match status" value="1"/>
</dbReference>
<evidence type="ECO:0000313" key="2">
    <source>
        <dbReference type="EMBL" id="WWD79936.1"/>
    </source>
</evidence>
<protein>
    <submittedName>
        <fullName evidence="2">GNAT family protein</fullName>
        <ecNumber evidence="2">2.-.-.-</ecNumber>
    </submittedName>
</protein>
<dbReference type="RefSeq" id="WP_187254452.1">
    <property type="nucleotide sequence ID" value="NZ_CP144914.1"/>
</dbReference>
<dbReference type="KEGG" id="ahal:FTX54_016325"/>
<name>A0A5C7FHM5_9BACI</name>
<sequence length="182" mass="20671">MGNFLIRPARPADAEAVREISWITCEEGFGLATPSEFSRTIDMERNAIQKAGSSPAWSRFLTAESEGKIVGFLHFIRRTEDKYRHHGSFGMSILPEYRSHGIGACLLRELIGWAEQQPGLEKITLEVLAGNKSAIHLYEKFMFQEEGRLQNHVYFKKSFDDLLLMALFVSYTNLENPKSPAD</sequence>
<proteinExistence type="predicted"/>
<dbReference type="GO" id="GO:0016747">
    <property type="term" value="F:acyltransferase activity, transferring groups other than amino-acyl groups"/>
    <property type="evidence" value="ECO:0007669"/>
    <property type="project" value="InterPro"/>
</dbReference>
<evidence type="ECO:0000313" key="3">
    <source>
        <dbReference type="Proteomes" id="UP000321816"/>
    </source>
</evidence>
<keyword evidence="3" id="KW-1185">Reference proteome</keyword>
<reference evidence="2 3" key="1">
    <citation type="submission" date="2024-01" db="EMBL/GenBank/DDBJ databases">
        <title>Complete Genome Sequence of Alkalicoccus halolimnae BZ-SZ-XJ29T, a Moderately Halophilic Bacterium Isolated from a Salt Lake.</title>
        <authorList>
            <person name="Zhao B."/>
        </authorList>
    </citation>
    <scope>NUCLEOTIDE SEQUENCE [LARGE SCALE GENOMIC DNA]</scope>
    <source>
        <strain evidence="2 3">BZ-SZ-XJ29</strain>
    </source>
</reference>
<feature type="domain" description="N-acetyltransferase" evidence="1">
    <location>
        <begin position="4"/>
        <end position="170"/>
    </location>
</feature>
<dbReference type="InterPro" id="IPR000182">
    <property type="entry name" value="GNAT_dom"/>
</dbReference>
<dbReference type="Pfam" id="PF00583">
    <property type="entry name" value="Acetyltransf_1"/>
    <property type="match status" value="1"/>
</dbReference>
<dbReference type="Gene3D" id="3.40.630.30">
    <property type="match status" value="1"/>
</dbReference>
<dbReference type="SUPFAM" id="SSF55729">
    <property type="entry name" value="Acyl-CoA N-acyltransferases (Nat)"/>
    <property type="match status" value="1"/>
</dbReference>
<dbReference type="PROSITE" id="PS51186">
    <property type="entry name" value="GNAT"/>
    <property type="match status" value="1"/>
</dbReference>
<dbReference type="CDD" id="cd04301">
    <property type="entry name" value="NAT_SF"/>
    <property type="match status" value="1"/>
</dbReference>
<dbReference type="InterPro" id="IPR016181">
    <property type="entry name" value="Acyl_CoA_acyltransferase"/>
</dbReference>
<dbReference type="InterPro" id="IPR050276">
    <property type="entry name" value="MshD_Acetyltransferase"/>
</dbReference>
<accession>A0A5C7FHM5</accession>
<organism evidence="2 3">
    <name type="scientific">Alkalicoccus halolimnae</name>
    <dbReference type="NCBI Taxonomy" id="1667239"/>
    <lineage>
        <taxon>Bacteria</taxon>
        <taxon>Bacillati</taxon>
        <taxon>Bacillota</taxon>
        <taxon>Bacilli</taxon>
        <taxon>Bacillales</taxon>
        <taxon>Bacillaceae</taxon>
        <taxon>Alkalicoccus</taxon>
    </lineage>
</organism>
<dbReference type="EMBL" id="CP144914">
    <property type="protein sequence ID" value="WWD79936.1"/>
    <property type="molecule type" value="Genomic_DNA"/>
</dbReference>
<gene>
    <name evidence="2" type="ORF">FTX54_016325</name>
</gene>